<protein>
    <submittedName>
        <fullName evidence="1">Uncharacterized protein</fullName>
    </submittedName>
</protein>
<name>A0A0B6YG84_9EUPU</name>
<proteinExistence type="predicted"/>
<gene>
    <name evidence="1" type="primary">ORF23669</name>
</gene>
<organism evidence="1">
    <name type="scientific">Arion vulgaris</name>
    <dbReference type="NCBI Taxonomy" id="1028688"/>
    <lineage>
        <taxon>Eukaryota</taxon>
        <taxon>Metazoa</taxon>
        <taxon>Spiralia</taxon>
        <taxon>Lophotrochozoa</taxon>
        <taxon>Mollusca</taxon>
        <taxon>Gastropoda</taxon>
        <taxon>Heterobranchia</taxon>
        <taxon>Euthyneura</taxon>
        <taxon>Panpulmonata</taxon>
        <taxon>Eupulmonata</taxon>
        <taxon>Stylommatophora</taxon>
        <taxon>Helicina</taxon>
        <taxon>Arionoidea</taxon>
        <taxon>Arionidae</taxon>
        <taxon>Arion</taxon>
    </lineage>
</organism>
<reference evidence="1" key="1">
    <citation type="submission" date="2014-12" db="EMBL/GenBank/DDBJ databases">
        <title>Insight into the proteome of Arion vulgaris.</title>
        <authorList>
            <person name="Aradska J."/>
            <person name="Bulat T."/>
            <person name="Smidak R."/>
            <person name="Sarate P."/>
            <person name="Gangsoo J."/>
            <person name="Sialana F."/>
            <person name="Bilban M."/>
            <person name="Lubec G."/>
        </authorList>
    </citation>
    <scope>NUCLEOTIDE SEQUENCE</scope>
    <source>
        <tissue evidence="1">Skin</tissue>
    </source>
</reference>
<dbReference type="AlphaFoldDB" id="A0A0B6YG84"/>
<feature type="non-terminal residue" evidence="1">
    <location>
        <position position="89"/>
    </location>
</feature>
<feature type="non-terminal residue" evidence="1">
    <location>
        <position position="1"/>
    </location>
</feature>
<evidence type="ECO:0000313" key="1">
    <source>
        <dbReference type="EMBL" id="CEK54801.1"/>
    </source>
</evidence>
<accession>A0A0B6YG84</accession>
<dbReference type="EMBL" id="HACG01007936">
    <property type="protein sequence ID" value="CEK54801.1"/>
    <property type="molecule type" value="Transcribed_RNA"/>
</dbReference>
<sequence>FTGVTIKTKQVTGSKDVDMYVMRNMVDTDIEILYQQDLMNHRTFERSMAGGKRNTSRAQKIIQESLVQIRDRHIQRFHSNKNSPHPQSR</sequence>